<evidence type="ECO:0000259" key="6">
    <source>
        <dbReference type="PROSITE" id="PS50048"/>
    </source>
</evidence>
<dbReference type="CDD" id="cd00067">
    <property type="entry name" value="GAL4"/>
    <property type="match status" value="1"/>
</dbReference>
<evidence type="ECO:0000256" key="3">
    <source>
        <dbReference type="ARBA" id="ARBA00023163"/>
    </source>
</evidence>
<feature type="compositionally biased region" description="Polar residues" evidence="5">
    <location>
        <begin position="1"/>
        <end position="18"/>
    </location>
</feature>
<dbReference type="GO" id="GO:0000981">
    <property type="term" value="F:DNA-binding transcription factor activity, RNA polymerase II-specific"/>
    <property type="evidence" value="ECO:0007669"/>
    <property type="project" value="InterPro"/>
</dbReference>
<dbReference type="AlphaFoldDB" id="A0A022W3I2"/>
<dbReference type="InterPro" id="IPR036864">
    <property type="entry name" value="Zn2-C6_fun-type_DNA-bd_sf"/>
</dbReference>
<dbReference type="Gene3D" id="4.10.240.10">
    <property type="entry name" value="Zn(2)-C6 fungal-type DNA-binding domain"/>
    <property type="match status" value="1"/>
</dbReference>
<dbReference type="SUPFAM" id="SSF57701">
    <property type="entry name" value="Zn2/Cys6 DNA-binding domain"/>
    <property type="match status" value="1"/>
</dbReference>
<dbReference type="Proteomes" id="UP000023758">
    <property type="component" value="Unassembled WGS sequence"/>
</dbReference>
<dbReference type="PANTHER" id="PTHR37540:SF5">
    <property type="entry name" value="TRANSCRIPTION FACTOR DOMAIN-CONTAINING PROTEIN"/>
    <property type="match status" value="1"/>
</dbReference>
<sequence>MTESDTLGSPQVGSSESDQPARASNACEPCRRRKKKCDRVSPTCSSCRKHLLQCSYPRVSRISQLKVLRERLQALENVIATKDSGGFTQPQDMQMSAALITASSIQEIGLPQIYPIESRWYMPELLRFYSESIALQSQGDGSFTQLDTLRNIWITTSLTDECMFHATLYAASAYLDLLRGQSGNVITLYHQTETLRLLSSQLAASNIQVTDALIAVTMALSQTEALFGNVCASGAHRAGLHHLVKLKGGLEYLGMDGLLAELIYVGDAMDCLLYGTERSFQWATNPKPPPMALLSNVISWETSAHKTSPTCQSSTNILGLVQQSMLLIDNLPSASVDNVIATSFIQKFIHLHDEFSSLCSDNTVNYSSDSSTEFYIYECCRQVALLHWQLVNDKGILSTEDTIPANARDLKVAMGKMDIPTWSKVAPRAFIWAGVTGAAASKGYAERAWFAARLGPVVMAQGKNGIPTLKQGMALYQWLKAPVLVW</sequence>
<dbReference type="GO" id="GO:0003677">
    <property type="term" value="F:DNA binding"/>
    <property type="evidence" value="ECO:0007669"/>
    <property type="project" value="UniProtKB-KW"/>
</dbReference>
<evidence type="ECO:0000256" key="5">
    <source>
        <dbReference type="SAM" id="MobiDB-lite"/>
    </source>
</evidence>
<feature type="region of interest" description="Disordered" evidence="5">
    <location>
        <begin position="1"/>
        <end position="28"/>
    </location>
</feature>
<organism evidence="7">
    <name type="scientific">Trichophyton rubrum CBS 288.86</name>
    <dbReference type="NCBI Taxonomy" id="1215330"/>
    <lineage>
        <taxon>Eukaryota</taxon>
        <taxon>Fungi</taxon>
        <taxon>Dikarya</taxon>
        <taxon>Ascomycota</taxon>
        <taxon>Pezizomycotina</taxon>
        <taxon>Eurotiomycetes</taxon>
        <taxon>Eurotiomycetidae</taxon>
        <taxon>Onygenales</taxon>
        <taxon>Arthrodermataceae</taxon>
        <taxon>Trichophyton</taxon>
    </lineage>
</organism>
<dbReference type="OrthoDB" id="270167at2759"/>
<dbReference type="InterPro" id="IPR001138">
    <property type="entry name" value="Zn2Cys6_DnaBD"/>
</dbReference>
<evidence type="ECO:0000313" key="7">
    <source>
        <dbReference type="EMBL" id="EZF52608.1"/>
    </source>
</evidence>
<protein>
    <recommendedName>
        <fullName evidence="6">Zn(2)-C6 fungal-type domain-containing protein</fullName>
    </recommendedName>
</protein>
<dbReference type="PROSITE" id="PS50048">
    <property type="entry name" value="ZN2_CY6_FUNGAL_2"/>
    <property type="match status" value="1"/>
</dbReference>
<feature type="domain" description="Zn(2)-C6 fungal-type" evidence="6">
    <location>
        <begin position="26"/>
        <end position="56"/>
    </location>
</feature>
<evidence type="ECO:0000256" key="1">
    <source>
        <dbReference type="ARBA" id="ARBA00023015"/>
    </source>
</evidence>
<gene>
    <name evidence="7" type="ORF">H103_04344</name>
</gene>
<dbReference type="PANTHER" id="PTHR37540">
    <property type="entry name" value="TRANSCRIPTION FACTOR (ACR-2), PUTATIVE-RELATED-RELATED"/>
    <property type="match status" value="1"/>
</dbReference>
<keyword evidence="3" id="KW-0804">Transcription</keyword>
<reference evidence="7" key="1">
    <citation type="submission" date="2014-02" db="EMBL/GenBank/DDBJ databases">
        <title>The Genome Sequence of Trichophyton rubrum (morphotype fischeri) CBS 288.86.</title>
        <authorList>
            <consortium name="The Broad Institute Genomics Platform"/>
            <person name="Cuomo C.A."/>
            <person name="White T.C."/>
            <person name="Graser Y."/>
            <person name="Martinez-Rossi N."/>
            <person name="Heitman J."/>
            <person name="Young S.K."/>
            <person name="Zeng Q."/>
            <person name="Gargeya S."/>
            <person name="Abouelleil A."/>
            <person name="Alvarado L."/>
            <person name="Chapman S.B."/>
            <person name="Gainer-Dewar J."/>
            <person name="Goldberg J."/>
            <person name="Griggs A."/>
            <person name="Gujja S."/>
            <person name="Hansen M."/>
            <person name="Howarth C."/>
            <person name="Imamovic A."/>
            <person name="Larimer J."/>
            <person name="Martinez D."/>
            <person name="Murphy C."/>
            <person name="Pearson M.D."/>
            <person name="Persinoti G."/>
            <person name="Poon T."/>
            <person name="Priest M."/>
            <person name="Roberts A.D."/>
            <person name="Saif S."/>
            <person name="Shea T.D."/>
            <person name="Sykes S.N."/>
            <person name="Wortman J."/>
            <person name="Nusbaum C."/>
            <person name="Birren B."/>
        </authorList>
    </citation>
    <scope>NUCLEOTIDE SEQUENCE [LARGE SCALE GENOMIC DNA]</scope>
    <source>
        <strain evidence="7">CBS 288.86</strain>
    </source>
</reference>
<keyword evidence="4" id="KW-0539">Nucleus</keyword>
<keyword evidence="2" id="KW-0238">DNA-binding</keyword>
<proteinExistence type="predicted"/>
<dbReference type="HOGENOM" id="CLU_591962_0_0_1"/>
<dbReference type="SMART" id="SM00066">
    <property type="entry name" value="GAL4"/>
    <property type="match status" value="1"/>
</dbReference>
<name>A0A022W3I2_TRIRU</name>
<accession>A0A022W3I2</accession>
<dbReference type="GO" id="GO:0008270">
    <property type="term" value="F:zinc ion binding"/>
    <property type="evidence" value="ECO:0007669"/>
    <property type="project" value="InterPro"/>
</dbReference>
<dbReference type="Pfam" id="PF00172">
    <property type="entry name" value="Zn_clus"/>
    <property type="match status" value="1"/>
</dbReference>
<evidence type="ECO:0000256" key="4">
    <source>
        <dbReference type="ARBA" id="ARBA00023242"/>
    </source>
</evidence>
<dbReference type="PROSITE" id="PS00463">
    <property type="entry name" value="ZN2_CY6_FUNGAL_1"/>
    <property type="match status" value="1"/>
</dbReference>
<keyword evidence="1" id="KW-0805">Transcription regulation</keyword>
<dbReference type="EMBL" id="KK207845">
    <property type="protein sequence ID" value="EZF52608.1"/>
    <property type="molecule type" value="Genomic_DNA"/>
</dbReference>
<evidence type="ECO:0000256" key="2">
    <source>
        <dbReference type="ARBA" id="ARBA00023125"/>
    </source>
</evidence>